<reference evidence="8 9" key="1">
    <citation type="submission" date="2024-03" db="EMBL/GenBank/DDBJ databases">
        <title>The genome assembly and annotation of the cricket Gryllus longicercus Weissman &amp; Gray.</title>
        <authorList>
            <person name="Szrajer S."/>
            <person name="Gray D."/>
            <person name="Ylla G."/>
        </authorList>
    </citation>
    <scope>NUCLEOTIDE SEQUENCE [LARGE SCALE GENOMIC DNA]</scope>
    <source>
        <strain evidence="8">DAG 2021-001</strain>
        <tissue evidence="8">Whole body minus gut</tissue>
    </source>
</reference>
<evidence type="ECO:0000256" key="2">
    <source>
        <dbReference type="ARBA" id="ARBA00022692"/>
    </source>
</evidence>
<dbReference type="SUPFAM" id="SSF49354">
    <property type="entry name" value="PapD-like"/>
    <property type="match status" value="1"/>
</dbReference>
<dbReference type="GO" id="GO:0016020">
    <property type="term" value="C:membrane"/>
    <property type="evidence" value="ECO:0007669"/>
    <property type="project" value="UniProtKB-SubCell"/>
</dbReference>
<feature type="transmembrane region" description="Helical" evidence="6">
    <location>
        <begin position="176"/>
        <end position="194"/>
    </location>
</feature>
<proteinExistence type="predicted"/>
<accession>A0AAN9V5I5</accession>
<name>A0AAN9V5I5_9ORTH</name>
<dbReference type="InterPro" id="IPR013783">
    <property type="entry name" value="Ig-like_fold"/>
</dbReference>
<protein>
    <recommendedName>
        <fullName evidence="5">Motile sperm domain-containing protein 3</fullName>
    </recommendedName>
</protein>
<feature type="transmembrane region" description="Helical" evidence="6">
    <location>
        <begin position="206"/>
        <end position="230"/>
    </location>
</feature>
<evidence type="ECO:0000256" key="6">
    <source>
        <dbReference type="SAM" id="Phobius"/>
    </source>
</evidence>
<evidence type="ECO:0000256" key="4">
    <source>
        <dbReference type="ARBA" id="ARBA00023136"/>
    </source>
</evidence>
<evidence type="ECO:0000256" key="3">
    <source>
        <dbReference type="ARBA" id="ARBA00022989"/>
    </source>
</evidence>
<keyword evidence="3 6" id="KW-1133">Transmembrane helix</keyword>
<dbReference type="PANTHER" id="PTHR34441">
    <property type="entry name" value="MOTILE SPERM DOMAIN-CONTAINING PROTEIN 1"/>
    <property type="match status" value="1"/>
</dbReference>
<dbReference type="Proteomes" id="UP001378592">
    <property type="component" value="Unassembled WGS sequence"/>
</dbReference>
<dbReference type="FunFam" id="2.60.40.10:FF:000676">
    <property type="entry name" value="motile sperm domain-containing protein 3"/>
    <property type="match status" value="1"/>
</dbReference>
<dbReference type="EMBL" id="JAZDUA010000581">
    <property type="protein sequence ID" value="KAK7790877.1"/>
    <property type="molecule type" value="Genomic_DNA"/>
</dbReference>
<evidence type="ECO:0000256" key="1">
    <source>
        <dbReference type="ARBA" id="ARBA00004141"/>
    </source>
</evidence>
<comment type="subcellular location">
    <subcellularLocation>
        <location evidence="1">Membrane</location>
        <topology evidence="1">Multi-pass membrane protein</topology>
    </subcellularLocation>
</comment>
<keyword evidence="2 6" id="KW-0812">Transmembrane</keyword>
<dbReference type="PANTHER" id="PTHR34441:SF1">
    <property type="entry name" value="MOTILE SPERM DOMAIN-CONTAINING 1"/>
    <property type="match status" value="1"/>
</dbReference>
<dbReference type="GO" id="GO:0005737">
    <property type="term" value="C:cytoplasm"/>
    <property type="evidence" value="ECO:0007669"/>
    <property type="project" value="TreeGrafter"/>
</dbReference>
<dbReference type="Gene3D" id="2.60.40.10">
    <property type="entry name" value="Immunoglobulins"/>
    <property type="match status" value="1"/>
</dbReference>
<evidence type="ECO:0000256" key="5">
    <source>
        <dbReference type="ARBA" id="ARBA00070425"/>
    </source>
</evidence>
<sequence length="233" mass="26012">MLGKIAGLFTTPHQQEFNGMPSGVVQVPVFVYPQQIAFYLDDQSTHKHIITLYNPYDFTIRFRVLCTAPNKYTVVDPEGAIRSHNCIDIVVRHNAVSPTNCNITDKFRIQMRNYTTRQVIGKQDVPATLLPGKPIVIATSTNDPEEFQKLPKATASVQQQFGLVRDQRAVPGRIQTPNYIVVTAALICIGALLLPTQGEKESRIPVYLHLTINLKLIFAYVLGLVTMALLRPA</sequence>
<gene>
    <name evidence="8" type="ORF">R5R35_010745</name>
</gene>
<comment type="caution">
    <text evidence="8">The sequence shown here is derived from an EMBL/GenBank/DDBJ whole genome shotgun (WGS) entry which is preliminary data.</text>
</comment>
<dbReference type="InterPro" id="IPR000535">
    <property type="entry name" value="MSP_dom"/>
</dbReference>
<dbReference type="InterPro" id="IPR039283">
    <property type="entry name" value="MOSPD1/3"/>
</dbReference>
<evidence type="ECO:0000313" key="9">
    <source>
        <dbReference type="Proteomes" id="UP001378592"/>
    </source>
</evidence>
<keyword evidence="4 6" id="KW-0472">Membrane</keyword>
<dbReference type="AlphaFoldDB" id="A0AAN9V5I5"/>
<keyword evidence="9" id="KW-1185">Reference proteome</keyword>
<dbReference type="Pfam" id="PF00635">
    <property type="entry name" value="Motile_Sperm"/>
    <property type="match status" value="1"/>
</dbReference>
<dbReference type="InterPro" id="IPR008962">
    <property type="entry name" value="PapD-like_sf"/>
</dbReference>
<evidence type="ECO:0000313" key="8">
    <source>
        <dbReference type="EMBL" id="KAK7790877.1"/>
    </source>
</evidence>
<feature type="domain" description="MSP" evidence="7">
    <location>
        <begin position="32"/>
        <end position="114"/>
    </location>
</feature>
<organism evidence="8 9">
    <name type="scientific">Gryllus longicercus</name>
    <dbReference type="NCBI Taxonomy" id="2509291"/>
    <lineage>
        <taxon>Eukaryota</taxon>
        <taxon>Metazoa</taxon>
        <taxon>Ecdysozoa</taxon>
        <taxon>Arthropoda</taxon>
        <taxon>Hexapoda</taxon>
        <taxon>Insecta</taxon>
        <taxon>Pterygota</taxon>
        <taxon>Neoptera</taxon>
        <taxon>Polyneoptera</taxon>
        <taxon>Orthoptera</taxon>
        <taxon>Ensifera</taxon>
        <taxon>Gryllidea</taxon>
        <taxon>Grylloidea</taxon>
        <taxon>Gryllidae</taxon>
        <taxon>Gryllinae</taxon>
        <taxon>Gryllus</taxon>
    </lineage>
</organism>
<evidence type="ECO:0000259" key="7">
    <source>
        <dbReference type="Pfam" id="PF00635"/>
    </source>
</evidence>